<organism evidence="1 2">
    <name type="scientific">Paraburkholderia sartisoli</name>
    <dbReference type="NCBI Taxonomy" id="83784"/>
    <lineage>
        <taxon>Bacteria</taxon>
        <taxon>Pseudomonadati</taxon>
        <taxon>Pseudomonadota</taxon>
        <taxon>Betaproteobacteria</taxon>
        <taxon>Burkholderiales</taxon>
        <taxon>Burkholderiaceae</taxon>
        <taxon>Paraburkholderia</taxon>
    </lineage>
</organism>
<keyword evidence="2" id="KW-1185">Reference proteome</keyword>
<proteinExistence type="predicted"/>
<dbReference type="Proteomes" id="UP000198638">
    <property type="component" value="Unassembled WGS sequence"/>
</dbReference>
<reference evidence="2" key="1">
    <citation type="submission" date="2016-10" db="EMBL/GenBank/DDBJ databases">
        <authorList>
            <person name="Varghese N."/>
            <person name="Submissions S."/>
        </authorList>
    </citation>
    <scope>NUCLEOTIDE SEQUENCE [LARGE SCALE GENOMIC DNA]</scope>
    <source>
        <strain evidence="2">LMG 24000</strain>
    </source>
</reference>
<gene>
    <name evidence="1" type="ORF">SAMN05192564_101628</name>
</gene>
<accession>A0A1H3Z7Z6</accession>
<sequence>MKVRGWLATLRQCAKGFEAFQDYIYVSVAALRRIQIDTSFVADFIHNIQYDAGDRR</sequence>
<dbReference type="STRING" id="83784.SAMN05192564_101628"/>
<name>A0A1H3Z7Z6_9BURK</name>
<protein>
    <submittedName>
        <fullName evidence="1">Uncharacterized protein</fullName>
    </submittedName>
</protein>
<dbReference type="AlphaFoldDB" id="A0A1H3Z7Z6"/>
<evidence type="ECO:0000313" key="1">
    <source>
        <dbReference type="EMBL" id="SEA19504.1"/>
    </source>
</evidence>
<dbReference type="EMBL" id="FNRQ01000001">
    <property type="protein sequence ID" value="SEA19504.1"/>
    <property type="molecule type" value="Genomic_DNA"/>
</dbReference>
<evidence type="ECO:0000313" key="2">
    <source>
        <dbReference type="Proteomes" id="UP000198638"/>
    </source>
</evidence>